<feature type="domain" description="DUF7339" evidence="1">
    <location>
        <begin position="1"/>
        <end position="115"/>
    </location>
</feature>
<sequence length="115" mass="13629">MTNEELYERITSVLKEQGIAINQFELKVKSETGKYPNLRITKSRLSLPNTVAFPYLTMFFNDDEMHELTLKKMNNLGTGEEAMDLLDELLYSLKPSKEYLYKQRLKRKMQREAMR</sequence>
<dbReference type="InterPro" id="IPR055763">
    <property type="entry name" value="DUF7339"/>
</dbReference>
<evidence type="ECO:0000313" key="3">
    <source>
        <dbReference type="Proteomes" id="UP000026903"/>
    </source>
</evidence>
<evidence type="ECO:0000313" key="2">
    <source>
        <dbReference type="EMBL" id="AHC30279.1"/>
    </source>
</evidence>
<organism evidence="2 3">
    <name type="scientific">Lactococcus phage SK1833</name>
    <dbReference type="NCBI Taxonomy" id="1414741"/>
    <lineage>
        <taxon>Viruses</taxon>
        <taxon>Duplodnaviria</taxon>
        <taxon>Heunggongvirae</taxon>
        <taxon>Uroviricota</taxon>
        <taxon>Caudoviricetes</taxon>
        <taxon>Skunavirus</taxon>
        <taxon>Skunavirus sk1</taxon>
    </lineage>
</organism>
<gene>
    <name evidence="2" type="ORF">sk1833_024</name>
</gene>
<dbReference type="EMBL" id="KF676640">
    <property type="protein sequence ID" value="AHC30279.1"/>
    <property type="molecule type" value="Genomic_DNA"/>
</dbReference>
<proteinExistence type="predicted"/>
<name>A0A023J2U8_9CAUD</name>
<protein>
    <recommendedName>
        <fullName evidence="1">DUF7339 domain-containing protein</fullName>
    </recommendedName>
</protein>
<evidence type="ECO:0000259" key="1">
    <source>
        <dbReference type="Pfam" id="PF24028"/>
    </source>
</evidence>
<accession>A0A023J2U8</accession>
<reference evidence="2 3" key="1">
    <citation type="journal article" date="2014" name="Appl. Environ. Microbiol.">
        <title>The Plasmid Complement of Lactococcus lactis UC509.9 Encodes Multiple Bacteriophage Resistance Systems.</title>
        <authorList>
            <person name="Ainsworth S."/>
            <person name="Mahony J."/>
            <person name="van Sinderen D."/>
        </authorList>
    </citation>
    <scope>NUCLEOTIDE SEQUENCE [LARGE SCALE GENOMIC DNA]</scope>
</reference>
<dbReference type="Pfam" id="PF24028">
    <property type="entry name" value="DUF7339"/>
    <property type="match status" value="1"/>
</dbReference>
<dbReference type="Proteomes" id="UP000026903">
    <property type="component" value="Segment"/>
</dbReference>